<keyword evidence="4" id="KW-1185">Reference proteome</keyword>
<feature type="compositionally biased region" description="Low complexity" evidence="2">
    <location>
        <begin position="9"/>
        <end position="30"/>
    </location>
</feature>
<sequence>MEEEGKGEQGSQGEKMEITASSDDTSASTSMDQQTEHGPSIGRTSSTNRSPSGDTENTTEDLRAEEDEGAGKMSHDSDSDTDLDRDSDKGEEEGEEEEGEDEPESLAQWIKHVHKLKWERHIECEIRLAHHKHLRNLKQAIAAGDDITTTNKFERLKNEQEVNEFYATQYGWKARLDKNDITVHNVGCAKQFIWPKFYQPHSLKRSEQKRRARQQEAERLGSSDQALSDSAQGLGVDEQMEEEKRQAAILEAQVEALRDQNRELEEDTANLQRIAYTPHANINAAAFLYIVPTHIPCNLVSELVRDCDLPDAGDIVTWCADDASVQRLI</sequence>
<dbReference type="EMBL" id="BFEA01000374">
    <property type="protein sequence ID" value="GBG81442.1"/>
    <property type="molecule type" value="Genomic_DNA"/>
</dbReference>
<dbReference type="Gramene" id="GBG81442">
    <property type="protein sequence ID" value="GBG81442"/>
    <property type="gene ID" value="CBR_g32119"/>
</dbReference>
<dbReference type="Proteomes" id="UP000265515">
    <property type="component" value="Unassembled WGS sequence"/>
</dbReference>
<name>A0A388LGW4_CHABU</name>
<evidence type="ECO:0000256" key="2">
    <source>
        <dbReference type="SAM" id="MobiDB-lite"/>
    </source>
</evidence>
<feature type="compositionally biased region" description="Basic and acidic residues" evidence="2">
    <location>
        <begin position="69"/>
        <end position="88"/>
    </location>
</feature>
<evidence type="ECO:0000313" key="3">
    <source>
        <dbReference type="EMBL" id="GBG81442.1"/>
    </source>
</evidence>
<accession>A0A388LGW4</accession>
<organism evidence="3 4">
    <name type="scientific">Chara braunii</name>
    <name type="common">Braun's stonewort</name>
    <dbReference type="NCBI Taxonomy" id="69332"/>
    <lineage>
        <taxon>Eukaryota</taxon>
        <taxon>Viridiplantae</taxon>
        <taxon>Streptophyta</taxon>
        <taxon>Charophyceae</taxon>
        <taxon>Charales</taxon>
        <taxon>Characeae</taxon>
        <taxon>Chara</taxon>
    </lineage>
</organism>
<feature type="compositionally biased region" description="Acidic residues" evidence="2">
    <location>
        <begin position="89"/>
        <end position="104"/>
    </location>
</feature>
<evidence type="ECO:0000313" key="4">
    <source>
        <dbReference type="Proteomes" id="UP000265515"/>
    </source>
</evidence>
<feature type="region of interest" description="Disordered" evidence="2">
    <location>
        <begin position="204"/>
        <end position="240"/>
    </location>
</feature>
<feature type="compositionally biased region" description="Polar residues" evidence="2">
    <location>
        <begin position="31"/>
        <end position="56"/>
    </location>
</feature>
<feature type="region of interest" description="Disordered" evidence="2">
    <location>
        <begin position="1"/>
        <end position="106"/>
    </location>
</feature>
<keyword evidence="1" id="KW-0175">Coiled coil</keyword>
<dbReference type="AlphaFoldDB" id="A0A388LGW4"/>
<feature type="compositionally biased region" description="Acidic residues" evidence="2">
    <location>
        <begin position="57"/>
        <end position="68"/>
    </location>
</feature>
<protein>
    <submittedName>
        <fullName evidence="3">Uncharacterized protein</fullName>
    </submittedName>
</protein>
<proteinExistence type="predicted"/>
<evidence type="ECO:0000256" key="1">
    <source>
        <dbReference type="SAM" id="Coils"/>
    </source>
</evidence>
<reference evidence="3 4" key="1">
    <citation type="journal article" date="2018" name="Cell">
        <title>The Chara Genome: Secondary Complexity and Implications for Plant Terrestrialization.</title>
        <authorList>
            <person name="Nishiyama T."/>
            <person name="Sakayama H."/>
            <person name="Vries J.D."/>
            <person name="Buschmann H."/>
            <person name="Saint-Marcoux D."/>
            <person name="Ullrich K.K."/>
            <person name="Haas F.B."/>
            <person name="Vanderstraeten L."/>
            <person name="Becker D."/>
            <person name="Lang D."/>
            <person name="Vosolsobe S."/>
            <person name="Rombauts S."/>
            <person name="Wilhelmsson P.K.I."/>
            <person name="Janitza P."/>
            <person name="Kern R."/>
            <person name="Heyl A."/>
            <person name="Rumpler F."/>
            <person name="Villalobos L.I.A.C."/>
            <person name="Clay J.M."/>
            <person name="Skokan R."/>
            <person name="Toyoda A."/>
            <person name="Suzuki Y."/>
            <person name="Kagoshima H."/>
            <person name="Schijlen E."/>
            <person name="Tajeshwar N."/>
            <person name="Catarino B."/>
            <person name="Hetherington A.J."/>
            <person name="Saltykova A."/>
            <person name="Bonnot C."/>
            <person name="Breuninger H."/>
            <person name="Symeonidi A."/>
            <person name="Radhakrishnan G.V."/>
            <person name="Van Nieuwerburgh F."/>
            <person name="Deforce D."/>
            <person name="Chang C."/>
            <person name="Karol K.G."/>
            <person name="Hedrich R."/>
            <person name="Ulvskov P."/>
            <person name="Glockner G."/>
            <person name="Delwiche C.F."/>
            <person name="Petrasek J."/>
            <person name="Van de Peer Y."/>
            <person name="Friml J."/>
            <person name="Beilby M."/>
            <person name="Dolan L."/>
            <person name="Kohara Y."/>
            <person name="Sugano S."/>
            <person name="Fujiyama A."/>
            <person name="Delaux P.-M."/>
            <person name="Quint M."/>
            <person name="TheiBen G."/>
            <person name="Hagemann M."/>
            <person name="Harholt J."/>
            <person name="Dunand C."/>
            <person name="Zachgo S."/>
            <person name="Langdale J."/>
            <person name="Maumus F."/>
            <person name="Straeten D.V.D."/>
            <person name="Gould S.B."/>
            <person name="Rensing S.A."/>
        </authorList>
    </citation>
    <scope>NUCLEOTIDE SEQUENCE [LARGE SCALE GENOMIC DNA]</scope>
    <source>
        <strain evidence="3 4">S276</strain>
    </source>
</reference>
<feature type="coiled-coil region" evidence="1">
    <location>
        <begin position="240"/>
        <end position="274"/>
    </location>
</feature>
<gene>
    <name evidence="3" type="ORF">CBR_g32119</name>
</gene>
<feature type="compositionally biased region" description="Polar residues" evidence="2">
    <location>
        <begin position="222"/>
        <end position="231"/>
    </location>
</feature>
<comment type="caution">
    <text evidence="3">The sequence shown here is derived from an EMBL/GenBank/DDBJ whole genome shotgun (WGS) entry which is preliminary data.</text>
</comment>